<accession>A0A1Y2M920</accession>
<dbReference type="EMBL" id="KZ107839">
    <property type="protein sequence ID" value="OSS52512.1"/>
    <property type="molecule type" value="Genomic_DNA"/>
</dbReference>
<dbReference type="InParanoid" id="A0A1Y2M920"/>
<dbReference type="Proteomes" id="UP000193240">
    <property type="component" value="Unassembled WGS sequence"/>
</dbReference>
<gene>
    <name evidence="1" type="ORF">B5807_02195</name>
</gene>
<name>A0A1Y2M920_EPING</name>
<reference evidence="1 2" key="1">
    <citation type="journal article" date="2017" name="Genome Announc.">
        <title>Genome sequence of the saprophytic ascomycete Epicoccum nigrum ICMP 19927 strain isolated from New Zealand.</title>
        <authorList>
            <person name="Fokin M."/>
            <person name="Fleetwood D."/>
            <person name="Weir B.S."/>
            <person name="Villas-Boas S.G."/>
        </authorList>
    </citation>
    <scope>NUCLEOTIDE SEQUENCE [LARGE SCALE GENOMIC DNA]</scope>
    <source>
        <strain evidence="1 2">ICMP 19927</strain>
    </source>
</reference>
<keyword evidence="2" id="KW-1185">Reference proteome</keyword>
<sequence length="56" mass="5965">MVVNCSSTVYDVIYTAIGGIVRSMTKTPSNSTTTGIPIMPLVGTFNFSRNLHDGAK</sequence>
<proteinExistence type="predicted"/>
<evidence type="ECO:0000313" key="1">
    <source>
        <dbReference type="EMBL" id="OSS52512.1"/>
    </source>
</evidence>
<dbReference type="AlphaFoldDB" id="A0A1Y2M920"/>
<protein>
    <submittedName>
        <fullName evidence="1">Uncharacterized protein</fullName>
    </submittedName>
</protein>
<organism evidence="1 2">
    <name type="scientific">Epicoccum nigrum</name>
    <name type="common">Soil fungus</name>
    <name type="synonym">Epicoccum purpurascens</name>
    <dbReference type="NCBI Taxonomy" id="105696"/>
    <lineage>
        <taxon>Eukaryota</taxon>
        <taxon>Fungi</taxon>
        <taxon>Dikarya</taxon>
        <taxon>Ascomycota</taxon>
        <taxon>Pezizomycotina</taxon>
        <taxon>Dothideomycetes</taxon>
        <taxon>Pleosporomycetidae</taxon>
        <taxon>Pleosporales</taxon>
        <taxon>Pleosporineae</taxon>
        <taxon>Didymellaceae</taxon>
        <taxon>Epicoccum</taxon>
    </lineage>
</organism>
<evidence type="ECO:0000313" key="2">
    <source>
        <dbReference type="Proteomes" id="UP000193240"/>
    </source>
</evidence>